<evidence type="ECO:0000256" key="1">
    <source>
        <dbReference type="ARBA" id="ARBA00023180"/>
    </source>
</evidence>
<feature type="chain" id="PRO_5025495083" evidence="3">
    <location>
        <begin position="21"/>
        <end position="260"/>
    </location>
</feature>
<organism evidence="4">
    <name type="scientific">Phlebotomus kandelakii</name>
    <dbReference type="NCBI Taxonomy" id="1109342"/>
    <lineage>
        <taxon>Eukaryota</taxon>
        <taxon>Metazoa</taxon>
        <taxon>Ecdysozoa</taxon>
        <taxon>Arthropoda</taxon>
        <taxon>Hexapoda</taxon>
        <taxon>Insecta</taxon>
        <taxon>Pterygota</taxon>
        <taxon>Neoptera</taxon>
        <taxon>Endopterygota</taxon>
        <taxon>Diptera</taxon>
        <taxon>Nematocera</taxon>
        <taxon>Psychodoidea</taxon>
        <taxon>Psychodidae</taxon>
        <taxon>Phlebotomus</taxon>
        <taxon>Larroussius</taxon>
    </lineage>
</organism>
<dbReference type="PANTHER" id="PTHR15071">
    <property type="entry name" value="MANNOSE-6-PHOSPHATE RECEPTOR FAMILY MEMBER"/>
    <property type="match status" value="1"/>
</dbReference>
<reference evidence="4" key="1">
    <citation type="submission" date="2019-10" db="EMBL/GenBank/DDBJ databases">
        <title>Short sand fly seasons in Tbilisi, Georgia, hinder development of host immunity to saliva of the visceral leishmaniasis vector Phlebotomus kandelakii.</title>
        <authorList>
            <person name="Oliveira F."/>
            <person name="Giorgobiani E."/>
            <person name="Guimaraes-Costa A.B."/>
            <person name="Abdeladhim M."/>
            <person name="Oristian J."/>
            <person name="Tskhvaradze L."/>
            <person name="Tsertsvadze N."/>
            <person name="Zakalashvili M."/>
            <person name="Valenzuela J.G."/>
            <person name="Kamhawi S."/>
        </authorList>
    </citation>
    <scope>NUCLEOTIDE SEQUENCE</scope>
    <source>
        <strain evidence="4">Wild-capture in Tbilisi</strain>
        <tissue evidence="4">Salivary glands</tissue>
    </source>
</reference>
<keyword evidence="1" id="KW-0325">Glycoprotein</keyword>
<keyword evidence="3" id="KW-0732">Signal</keyword>
<accession>A0A6B2EAK1</accession>
<feature type="signal peptide" evidence="3">
    <location>
        <begin position="1"/>
        <end position="20"/>
    </location>
</feature>
<dbReference type="Gene3D" id="2.70.130.10">
    <property type="entry name" value="Mannose-6-phosphate receptor binding domain"/>
    <property type="match status" value="1"/>
</dbReference>
<keyword evidence="2" id="KW-0812">Transmembrane</keyword>
<keyword evidence="2" id="KW-0472">Membrane</keyword>
<protein>
    <submittedName>
        <fullName evidence="4">Putative mannose-6-phosphate receptor</fullName>
    </submittedName>
</protein>
<dbReference type="InterPro" id="IPR028927">
    <property type="entry name" value="Man-6-P_rcpt"/>
</dbReference>
<dbReference type="Pfam" id="PF02157">
    <property type="entry name" value="Man-6-P_recep"/>
    <property type="match status" value="1"/>
</dbReference>
<evidence type="ECO:0000313" key="4">
    <source>
        <dbReference type="EMBL" id="NBJ60414.1"/>
    </source>
</evidence>
<dbReference type="GO" id="GO:0005802">
    <property type="term" value="C:trans-Golgi network"/>
    <property type="evidence" value="ECO:0007669"/>
    <property type="project" value="TreeGrafter"/>
</dbReference>
<keyword evidence="4" id="KW-0675">Receptor</keyword>
<feature type="transmembrane region" description="Helical" evidence="2">
    <location>
        <begin position="187"/>
        <end position="211"/>
    </location>
</feature>
<dbReference type="SUPFAM" id="SSF50911">
    <property type="entry name" value="Mannose 6-phosphate receptor domain"/>
    <property type="match status" value="1"/>
</dbReference>
<dbReference type="InterPro" id="IPR009011">
    <property type="entry name" value="Man6P_isomerase_rcpt-bd_dom_sf"/>
</dbReference>
<sequence length="260" mass="28874">MEKLGIFTIFLLLHTNGYLCEDNPCRHTLANTDLVDLSTLKSHQYVTYAFKNQTYVFSICQDSLTLPAQFPVDANNPCTKDSVQGYSLCLYNNTSPVNSSKLAKTTDWKWNESEGNIFLTTASSDSSSQLRIELSCLTSSHEATSTFFVATPPDNQTDGIVKDFHLFSPLACPQKVHHHHGLSTGSVLLIMLLVAFVTYLTIGIVVNFFLLGARGIEVIPNIQFWRNLPGLVIDGVKFLQNGCKVRPSDLVQGRDTYDSI</sequence>
<keyword evidence="2" id="KW-1133">Transmembrane helix</keyword>
<dbReference type="AlphaFoldDB" id="A0A6B2EAK1"/>
<dbReference type="PANTHER" id="PTHR15071:SF0">
    <property type="entry name" value="MANNOSE 6-PHOSPHATE RECEPTOR-LIKE PROTEIN 1"/>
    <property type="match status" value="1"/>
</dbReference>
<evidence type="ECO:0000256" key="3">
    <source>
        <dbReference type="SAM" id="SignalP"/>
    </source>
</evidence>
<name>A0A6B2EAK1_9DIPT</name>
<proteinExistence type="predicted"/>
<dbReference type="EMBL" id="GIFK01002711">
    <property type="protein sequence ID" value="NBJ60414.1"/>
    <property type="molecule type" value="Transcribed_RNA"/>
</dbReference>
<dbReference type="GO" id="GO:0000139">
    <property type="term" value="C:Golgi membrane"/>
    <property type="evidence" value="ECO:0007669"/>
    <property type="project" value="UniProtKB-SubCell"/>
</dbReference>
<evidence type="ECO:0000256" key="2">
    <source>
        <dbReference type="SAM" id="Phobius"/>
    </source>
</evidence>